<keyword evidence="3 7" id="KW-0812">Transmembrane</keyword>
<dbReference type="Pfam" id="PF01618">
    <property type="entry name" value="MotA_ExbB"/>
    <property type="match status" value="1"/>
</dbReference>
<evidence type="ECO:0000256" key="7">
    <source>
        <dbReference type="SAM" id="Phobius"/>
    </source>
</evidence>
<feature type="transmembrane region" description="Helical" evidence="7">
    <location>
        <begin position="15"/>
        <end position="33"/>
    </location>
</feature>
<reference evidence="9" key="2">
    <citation type="journal article" date="2021" name="Microbiome">
        <title>Successional dynamics and alternative stable states in a saline activated sludge microbial community over 9 years.</title>
        <authorList>
            <person name="Wang Y."/>
            <person name="Ye J."/>
            <person name="Ju F."/>
            <person name="Liu L."/>
            <person name="Boyd J.A."/>
            <person name="Deng Y."/>
            <person name="Parks D.H."/>
            <person name="Jiang X."/>
            <person name="Yin X."/>
            <person name="Woodcroft B.J."/>
            <person name="Tyson G.W."/>
            <person name="Hugenholtz P."/>
            <person name="Polz M.F."/>
            <person name="Zhang T."/>
        </authorList>
    </citation>
    <scope>NUCLEOTIDE SEQUENCE</scope>
    <source>
        <strain evidence="9">HKST-UBA02</strain>
    </source>
</reference>
<comment type="similarity">
    <text evidence="6">Belongs to the exbB/tolQ family.</text>
</comment>
<dbReference type="AlphaFoldDB" id="A0A956NBL8"/>
<dbReference type="GO" id="GO:0005886">
    <property type="term" value="C:plasma membrane"/>
    <property type="evidence" value="ECO:0007669"/>
    <property type="project" value="UniProtKB-SubCell"/>
</dbReference>
<comment type="subcellular location">
    <subcellularLocation>
        <location evidence="1">Cell membrane</location>
        <topology evidence="1">Multi-pass membrane protein</topology>
    </subcellularLocation>
    <subcellularLocation>
        <location evidence="6">Membrane</location>
        <topology evidence="6">Multi-pass membrane protein</topology>
    </subcellularLocation>
</comment>
<name>A0A956NBL8_UNCEI</name>
<evidence type="ECO:0000259" key="8">
    <source>
        <dbReference type="Pfam" id="PF01618"/>
    </source>
</evidence>
<keyword evidence="5 7" id="KW-0472">Membrane</keyword>
<keyword evidence="6" id="KW-0653">Protein transport</keyword>
<dbReference type="PANTHER" id="PTHR30625:SF11">
    <property type="entry name" value="MOTA_TOLQ_EXBB PROTON CHANNEL DOMAIN-CONTAINING PROTEIN"/>
    <property type="match status" value="1"/>
</dbReference>
<proteinExistence type="inferred from homology"/>
<comment type="caution">
    <text evidence="9">The sequence shown here is derived from an EMBL/GenBank/DDBJ whole genome shotgun (WGS) entry which is preliminary data.</text>
</comment>
<reference evidence="9" key="1">
    <citation type="submission" date="2020-04" db="EMBL/GenBank/DDBJ databases">
        <authorList>
            <person name="Zhang T."/>
        </authorList>
    </citation>
    <scope>NUCLEOTIDE SEQUENCE</scope>
    <source>
        <strain evidence="9">HKST-UBA02</strain>
    </source>
</reference>
<dbReference type="Proteomes" id="UP000739538">
    <property type="component" value="Unassembled WGS sequence"/>
</dbReference>
<dbReference type="GO" id="GO:0017038">
    <property type="term" value="P:protein import"/>
    <property type="evidence" value="ECO:0007669"/>
    <property type="project" value="TreeGrafter"/>
</dbReference>
<evidence type="ECO:0000256" key="6">
    <source>
        <dbReference type="RuleBase" id="RU004057"/>
    </source>
</evidence>
<evidence type="ECO:0000256" key="5">
    <source>
        <dbReference type="ARBA" id="ARBA00023136"/>
    </source>
</evidence>
<evidence type="ECO:0000256" key="1">
    <source>
        <dbReference type="ARBA" id="ARBA00004651"/>
    </source>
</evidence>
<keyword evidence="6" id="KW-0813">Transport</keyword>
<sequence>MDLLSGFATFFRNGGPFMFVILAIGVVALAIILERFWTIGRAGSIDSRKLLKDLEGRISQGDLVGALSLSKQVTGPVAHVASSVLSSDMRNDDRIYNAAESAATIVLPPLSRRLALLGVLANTATLLGLLGTIFGLTTAFSAVGAADPAQRSAFLAAGISQALNTTSFGLIVAIPTLLAHSFLVGKVESIVEQVEETTARITQAILRAGRHSA</sequence>
<dbReference type="InterPro" id="IPR050790">
    <property type="entry name" value="ExbB/TolQ_transport"/>
</dbReference>
<feature type="transmembrane region" description="Helical" evidence="7">
    <location>
        <begin position="154"/>
        <end position="178"/>
    </location>
</feature>
<dbReference type="PANTHER" id="PTHR30625">
    <property type="entry name" value="PROTEIN TOLQ"/>
    <property type="match status" value="1"/>
</dbReference>
<gene>
    <name evidence="9" type="ORF">KDA27_05945</name>
</gene>
<keyword evidence="4 7" id="KW-1133">Transmembrane helix</keyword>
<evidence type="ECO:0000256" key="2">
    <source>
        <dbReference type="ARBA" id="ARBA00022475"/>
    </source>
</evidence>
<protein>
    <submittedName>
        <fullName evidence="9">MotA/TolQ/ExbB proton channel family protein</fullName>
    </submittedName>
</protein>
<evidence type="ECO:0000256" key="4">
    <source>
        <dbReference type="ARBA" id="ARBA00022989"/>
    </source>
</evidence>
<evidence type="ECO:0000313" key="9">
    <source>
        <dbReference type="EMBL" id="MCA9755326.1"/>
    </source>
</evidence>
<evidence type="ECO:0000256" key="3">
    <source>
        <dbReference type="ARBA" id="ARBA00022692"/>
    </source>
</evidence>
<dbReference type="EMBL" id="JAGQHS010000020">
    <property type="protein sequence ID" value="MCA9755326.1"/>
    <property type="molecule type" value="Genomic_DNA"/>
</dbReference>
<accession>A0A956NBL8</accession>
<feature type="domain" description="MotA/TolQ/ExbB proton channel" evidence="8">
    <location>
        <begin position="84"/>
        <end position="195"/>
    </location>
</feature>
<organism evidence="9 10">
    <name type="scientific">Eiseniibacteriota bacterium</name>
    <dbReference type="NCBI Taxonomy" id="2212470"/>
    <lineage>
        <taxon>Bacteria</taxon>
        <taxon>Candidatus Eiseniibacteriota</taxon>
    </lineage>
</organism>
<feature type="transmembrane region" description="Helical" evidence="7">
    <location>
        <begin position="114"/>
        <end position="134"/>
    </location>
</feature>
<dbReference type="InterPro" id="IPR002898">
    <property type="entry name" value="MotA_ExbB_proton_chnl"/>
</dbReference>
<evidence type="ECO:0000313" key="10">
    <source>
        <dbReference type="Proteomes" id="UP000739538"/>
    </source>
</evidence>
<keyword evidence="2" id="KW-1003">Cell membrane</keyword>